<dbReference type="Pfam" id="PF04185">
    <property type="entry name" value="Phosphoesterase"/>
    <property type="match status" value="1"/>
</dbReference>
<keyword evidence="1" id="KW-0378">Hydrolase</keyword>
<dbReference type="CDD" id="cd16014">
    <property type="entry name" value="PLC"/>
    <property type="match status" value="1"/>
</dbReference>
<accession>A0A226WRP8</accession>
<dbReference type="Pfam" id="PF05506">
    <property type="entry name" value="PLipase_C_C"/>
    <property type="match status" value="2"/>
</dbReference>
<dbReference type="InterPro" id="IPR017767">
    <property type="entry name" value="PC-PLC"/>
</dbReference>
<evidence type="ECO:0000313" key="4">
    <source>
        <dbReference type="Proteomes" id="UP000214720"/>
    </source>
</evidence>
<dbReference type="InterPro" id="IPR008475">
    <property type="entry name" value="PLipase_C_C"/>
</dbReference>
<dbReference type="InterPro" id="IPR007312">
    <property type="entry name" value="Phosphoesterase"/>
</dbReference>
<proteinExistence type="predicted"/>
<evidence type="ECO:0000313" key="3">
    <source>
        <dbReference type="EMBL" id="OXC73499.1"/>
    </source>
</evidence>
<name>A0A226WRP8_CABSO</name>
<dbReference type="InterPro" id="IPR017850">
    <property type="entry name" value="Alkaline_phosphatase_core_sf"/>
</dbReference>
<sequence length="712" mass="78038">MMSACASAAAGSGWLTGAIPWAIRDALALPAAARTGSIMDVGHVVIFMQENRSFDHYFGSLRGVRGFNDPRPLRLRSGEPVWHQPAASVRTDAYNGRGLADDVRFVMPFHLDLQATTEFMPGTDHSWSTGHLAWNDGHYDEWVNQKQDTLTMGYLKRADLRYHYALADAFTVCDAYFCSVHADTAPNRIMLFSGTLDACNTRGTTPNGPGLSERDATDAYTWTTYPERLETAGIDWRVYQGGTGLPGDQTDNYSNNSLEFFSRFQRGSGAPAALLNRGVAQHTLAQFGRDVAAGCLPQVSWIVAPQKYCEHPSASPTDGAYYIDLILGALTSNPEVWGKTALFVNYDENDGFFDHVVPPVPSLASGREGAGMVSASLADSLDDEIVDLDHYPRHRTPLIPGADRGGRQPMGLGPRVPMIVVSPWTKGGWVCSQVFDHTSVLQFLEARFGVAEPNISKWRRAVCGDLTSAFDFSVPPDRDPNPAGLRFGTSPRVASLGAPLIVPAYQRLPEGEPGTRPARAVPYGFAVNVRPEGAKLRMDFMNNGRAGAAFYVYDRLSPERSPRRYTVVAGDALFDLWETLDKQGRYELAVYGPNGWMGEFRGIADGKRVRPRVIFSADAATETVSLLLTNAGACACSLRIKDAYDRENAVVRRLKAAATFEERRRVSAHSGWYDFNVTATDPFDALWRYAGHLETGRPSTSDPGPVRSQTAL</sequence>
<dbReference type="Gene3D" id="3.40.720.10">
    <property type="entry name" value="Alkaline Phosphatase, subunit A"/>
    <property type="match status" value="1"/>
</dbReference>
<dbReference type="NCBIfam" id="TIGR03396">
    <property type="entry name" value="PC_PLC"/>
    <property type="match status" value="1"/>
</dbReference>
<protein>
    <submittedName>
        <fullName evidence="3">Phospholipase C 4</fullName>
    </submittedName>
</protein>
<reference evidence="4" key="1">
    <citation type="submission" date="2017-01" db="EMBL/GenBank/DDBJ databases">
        <title>Genome Analysis of Deinococcus marmoris KOPRI26562.</title>
        <authorList>
            <person name="Kim J.H."/>
            <person name="Oh H.-M."/>
        </authorList>
    </citation>
    <scope>NUCLEOTIDE SEQUENCE [LARGE SCALE GENOMIC DNA]</scope>
    <source>
        <strain evidence="4">PAMC 26633</strain>
    </source>
</reference>
<feature type="domain" description="Bacterial phospholipase C C-terminal" evidence="2">
    <location>
        <begin position="616"/>
        <end position="692"/>
    </location>
</feature>
<organism evidence="3 4">
    <name type="scientific">Caballeronia sordidicola</name>
    <name type="common">Burkholderia sordidicola</name>
    <dbReference type="NCBI Taxonomy" id="196367"/>
    <lineage>
        <taxon>Bacteria</taxon>
        <taxon>Pseudomonadati</taxon>
        <taxon>Pseudomonadota</taxon>
        <taxon>Betaproteobacteria</taxon>
        <taxon>Burkholderiales</taxon>
        <taxon>Burkholderiaceae</taxon>
        <taxon>Caballeronia</taxon>
    </lineage>
</organism>
<dbReference type="PANTHER" id="PTHR31956:SF1">
    <property type="entry name" value="NON-SPECIFIC PHOSPHOLIPASE C1"/>
    <property type="match status" value="1"/>
</dbReference>
<dbReference type="PANTHER" id="PTHR31956">
    <property type="entry name" value="NON-SPECIFIC PHOSPHOLIPASE C4-RELATED"/>
    <property type="match status" value="1"/>
</dbReference>
<dbReference type="EMBL" id="MTHB01000246">
    <property type="protein sequence ID" value="OXC73499.1"/>
    <property type="molecule type" value="Genomic_DNA"/>
</dbReference>
<dbReference type="GO" id="GO:0034480">
    <property type="term" value="F:phosphatidylcholine phospholipase C activity"/>
    <property type="evidence" value="ECO:0007669"/>
    <property type="project" value="InterPro"/>
</dbReference>
<dbReference type="Proteomes" id="UP000214720">
    <property type="component" value="Unassembled WGS sequence"/>
</dbReference>
<comment type="caution">
    <text evidence="3">The sequence shown here is derived from an EMBL/GenBank/DDBJ whole genome shotgun (WGS) entry which is preliminary data.</text>
</comment>
<dbReference type="GO" id="GO:0016042">
    <property type="term" value="P:lipid catabolic process"/>
    <property type="evidence" value="ECO:0007669"/>
    <property type="project" value="InterPro"/>
</dbReference>
<gene>
    <name evidence="3" type="ORF">BSU04_35505</name>
</gene>
<dbReference type="AlphaFoldDB" id="A0A226WRP8"/>
<feature type="domain" description="Bacterial phospholipase C C-terminal" evidence="2">
    <location>
        <begin position="517"/>
        <end position="602"/>
    </location>
</feature>
<evidence type="ECO:0000256" key="1">
    <source>
        <dbReference type="ARBA" id="ARBA00022801"/>
    </source>
</evidence>
<evidence type="ECO:0000259" key="2">
    <source>
        <dbReference type="Pfam" id="PF05506"/>
    </source>
</evidence>